<organism evidence="1 2">
    <name type="scientific">Rangifer tarandus platyrhynchus</name>
    <name type="common">Svalbard reindeer</name>
    <dbReference type="NCBI Taxonomy" id="3082113"/>
    <lineage>
        <taxon>Eukaryota</taxon>
        <taxon>Metazoa</taxon>
        <taxon>Chordata</taxon>
        <taxon>Craniata</taxon>
        <taxon>Vertebrata</taxon>
        <taxon>Euteleostomi</taxon>
        <taxon>Mammalia</taxon>
        <taxon>Eutheria</taxon>
        <taxon>Laurasiatheria</taxon>
        <taxon>Artiodactyla</taxon>
        <taxon>Ruminantia</taxon>
        <taxon>Pecora</taxon>
        <taxon>Cervidae</taxon>
        <taxon>Odocoileinae</taxon>
        <taxon>Rangifer</taxon>
    </lineage>
</organism>
<accession>A0ABN8ZMD6</accession>
<evidence type="ECO:0000313" key="2">
    <source>
        <dbReference type="Proteomes" id="UP001176941"/>
    </source>
</evidence>
<proteinExistence type="predicted"/>
<reference evidence="1" key="1">
    <citation type="submission" date="2023-04" db="EMBL/GenBank/DDBJ databases">
        <authorList>
            <consortium name="ELIXIR-Norway"/>
        </authorList>
    </citation>
    <scope>NUCLEOTIDE SEQUENCE [LARGE SCALE GENOMIC DNA]</scope>
</reference>
<dbReference type="Proteomes" id="UP001176941">
    <property type="component" value="Chromosome 4"/>
</dbReference>
<evidence type="ECO:0000313" key="1">
    <source>
        <dbReference type="EMBL" id="CAI9174889.1"/>
    </source>
</evidence>
<gene>
    <name evidence="1" type="ORF">MRATA1EN1_LOCUS23851</name>
</gene>
<dbReference type="EMBL" id="OX459940">
    <property type="protein sequence ID" value="CAI9174889.1"/>
    <property type="molecule type" value="Genomic_DNA"/>
</dbReference>
<keyword evidence="2" id="KW-1185">Reference proteome</keyword>
<sequence>MSFSKGSSRPRDRTQVFPHNRQTLYCLGSERGHQAGGKDRAFPKILTALLHSIPCCVYRPIPLKFSLSRHLLNYASLSANREGGGLSRGTWNHSGFWKTWTSSGPAWSQFLNIISMTLPALQPCRPKIYTPVCSKSQVPAPLPLQTKLLLLLSATPPPTV</sequence>
<protein>
    <submittedName>
        <fullName evidence="1">Uncharacterized protein</fullName>
    </submittedName>
</protein>
<name>A0ABN8ZMD6_RANTA</name>